<dbReference type="InterPro" id="IPR003959">
    <property type="entry name" value="ATPase_AAA_core"/>
</dbReference>
<reference evidence="3 4" key="1">
    <citation type="submission" date="2019-07" db="EMBL/GenBank/DDBJ databases">
        <title>Ln-dependent methylotrophs.</title>
        <authorList>
            <person name="Tani A."/>
        </authorList>
    </citation>
    <scope>NUCLEOTIDE SEQUENCE [LARGE SCALE GENOMIC DNA]</scope>
    <source>
        <strain evidence="3 4">SM89A</strain>
    </source>
</reference>
<dbReference type="PANTHER" id="PTHR32182">
    <property type="entry name" value="DNA REPLICATION AND REPAIR PROTEIN RECF"/>
    <property type="match status" value="1"/>
</dbReference>
<dbReference type="InterPro" id="IPR003395">
    <property type="entry name" value="RecF/RecN/SMC_N"/>
</dbReference>
<evidence type="ECO:0000259" key="2">
    <source>
        <dbReference type="Pfam" id="PF13304"/>
    </source>
</evidence>
<accession>A0A549SPR3</accession>
<proteinExistence type="predicted"/>
<dbReference type="InterPro" id="IPR014555">
    <property type="entry name" value="RecF-like"/>
</dbReference>
<dbReference type="Pfam" id="PF13304">
    <property type="entry name" value="AAA_21"/>
    <property type="match status" value="1"/>
</dbReference>
<dbReference type="InterPro" id="IPR027417">
    <property type="entry name" value="P-loop_NTPase"/>
</dbReference>
<dbReference type="EMBL" id="VJMF01000053">
    <property type="protein sequence ID" value="TRL31613.1"/>
    <property type="molecule type" value="Genomic_DNA"/>
</dbReference>
<dbReference type="GO" id="GO:0016887">
    <property type="term" value="F:ATP hydrolysis activity"/>
    <property type="evidence" value="ECO:0007669"/>
    <property type="project" value="InterPro"/>
</dbReference>
<gene>
    <name evidence="3" type="ORF">FM996_13405</name>
</gene>
<dbReference type="GO" id="GO:0000731">
    <property type="term" value="P:DNA synthesis involved in DNA repair"/>
    <property type="evidence" value="ECO:0007669"/>
    <property type="project" value="TreeGrafter"/>
</dbReference>
<evidence type="ECO:0000313" key="4">
    <source>
        <dbReference type="Proteomes" id="UP000316781"/>
    </source>
</evidence>
<dbReference type="GO" id="GO:0006302">
    <property type="term" value="P:double-strand break repair"/>
    <property type="evidence" value="ECO:0007669"/>
    <property type="project" value="TreeGrafter"/>
</dbReference>
<evidence type="ECO:0000259" key="1">
    <source>
        <dbReference type="Pfam" id="PF02463"/>
    </source>
</evidence>
<dbReference type="GO" id="GO:0005524">
    <property type="term" value="F:ATP binding"/>
    <property type="evidence" value="ECO:0007669"/>
    <property type="project" value="InterPro"/>
</dbReference>
<organism evidence="3 4">
    <name type="scientific">Methylosinus sporium</name>
    <dbReference type="NCBI Taxonomy" id="428"/>
    <lineage>
        <taxon>Bacteria</taxon>
        <taxon>Pseudomonadati</taxon>
        <taxon>Pseudomonadota</taxon>
        <taxon>Alphaproteobacteria</taxon>
        <taxon>Hyphomicrobiales</taxon>
        <taxon>Methylocystaceae</taxon>
        <taxon>Methylosinus</taxon>
    </lineage>
</organism>
<dbReference type="Proteomes" id="UP000316781">
    <property type="component" value="Unassembled WGS sequence"/>
</dbReference>
<dbReference type="PIRSF" id="PIRSF029347">
    <property type="entry name" value="RecF"/>
    <property type="match status" value="1"/>
</dbReference>
<dbReference type="PANTHER" id="PTHR32182:SF22">
    <property type="entry name" value="ATP-DEPENDENT ENDONUCLEASE, OLD FAMILY-RELATED"/>
    <property type="match status" value="1"/>
</dbReference>
<dbReference type="Gene3D" id="3.40.50.300">
    <property type="entry name" value="P-loop containing nucleotide triphosphate hydrolases"/>
    <property type="match status" value="2"/>
</dbReference>
<feature type="domain" description="RecF/RecN/SMC N-terminal" evidence="1">
    <location>
        <begin position="1"/>
        <end position="44"/>
    </location>
</feature>
<comment type="caution">
    <text evidence="3">The sequence shown here is derived from an EMBL/GenBank/DDBJ whole genome shotgun (WGS) entry which is preliminary data.</text>
</comment>
<dbReference type="Pfam" id="PF02463">
    <property type="entry name" value="SMC_N"/>
    <property type="match status" value="1"/>
</dbReference>
<dbReference type="AlphaFoldDB" id="A0A549SPR3"/>
<sequence length="442" mass="49151">MLTRIEIDGFKSFENFGLDLQPFTAVVGANASGKSNLFDALRFLSLLASNDIRTAMKDLRGEPEELFRKTPARDFEQMSFAVEVLLPREGMDAFGTKYNITAQRLRYELRLGIVRNADGSPRGVVVKEERCSAMRRRDDRAVFLKSIKLKYNSTVNPFIRLNGDAVEVRQDGPQKHGKPLRFSLREATKTALSTISTAEFPHLYALRDALANVRFLEINPQAARSVNDRFEDRKLKADASNLAAALAALKEDTSTKQRPDGVLSDIAADLASLIPSVHRLSVTTDTDRRQYSFNLEFAGSQTFSSRVISDGTLRLLAVLTVLNDPERRGTLCFEEPENGVHEGRVPMLVEFLRDAAAFSSSSETPSFQIIINTHSPKVMAALKDGELVASDSVVTLDPATGFRSTRTRMRSGIKPSGDFFDHETTLTRFEIEQLLQHVSDAA</sequence>
<name>A0A549SPR3_METSR</name>
<dbReference type="RefSeq" id="WP_142863431.1">
    <property type="nucleotide sequence ID" value="NZ_VJMF01000053.1"/>
</dbReference>
<protein>
    <submittedName>
        <fullName evidence="3">AAA family ATPase</fullName>
    </submittedName>
</protein>
<feature type="domain" description="ATPase AAA-type core" evidence="2">
    <location>
        <begin position="254"/>
        <end position="379"/>
    </location>
</feature>
<dbReference type="SUPFAM" id="SSF52540">
    <property type="entry name" value="P-loop containing nucleoside triphosphate hydrolases"/>
    <property type="match status" value="1"/>
</dbReference>
<evidence type="ECO:0000313" key="3">
    <source>
        <dbReference type="EMBL" id="TRL31613.1"/>
    </source>
</evidence>